<name>A0A399T140_9BACT</name>
<dbReference type="Pfam" id="PF09603">
    <property type="entry name" value="Fib_succ_major"/>
    <property type="match status" value="1"/>
</dbReference>
<dbReference type="PROSITE" id="PS51257">
    <property type="entry name" value="PROKAR_LIPOPROTEIN"/>
    <property type="match status" value="1"/>
</dbReference>
<sequence>MIMKTIKSLLNVCILGFLVLSCEKEDKTETYINTIEVQNITSYSAECTSEISGDESFPIVARGVCWGKNEQPTLGNSFSVDDGGFGASSSKITGLNANSLYYLRAYYRSETDTVYGNQIEFSTPDYILFNPELTYGTVTDIDGNEYKTIQIGDQTWIAENLKTTRYQNGDAITHETDLYKWGHFQIQTGAYIFYDNNESNKDVHGALYNWYAASDSRNIAPEGWRVPTVEDWKKLSDYISPFQNGYYGYKLRETTSAHWSFYDPMRLASTNSTGFTAIPSGKAVSGKFMDLGAQYAYYWTGTGTQDGSSCIYLGEDIAIDFMQPNARGFSIRCIKN</sequence>
<dbReference type="OrthoDB" id="9805760at2"/>
<comment type="caution">
    <text evidence="2">The sequence shown here is derived from an EMBL/GenBank/DDBJ whole genome shotgun (WGS) entry which is preliminary data.</text>
</comment>
<dbReference type="InterPro" id="IPR011871">
    <property type="entry name" value="Fib_succ_major"/>
</dbReference>
<evidence type="ECO:0000313" key="3">
    <source>
        <dbReference type="Proteomes" id="UP000265926"/>
    </source>
</evidence>
<accession>A0A399T140</accession>
<proteinExistence type="predicted"/>
<reference evidence="2 3" key="1">
    <citation type="submission" date="2018-08" db="EMBL/GenBank/DDBJ databases">
        <title>Pallidiluteibacterium maritimus gen. nov., sp. nov., isolated from coastal sediment.</title>
        <authorList>
            <person name="Zhou L.Y."/>
        </authorList>
    </citation>
    <scope>NUCLEOTIDE SEQUENCE [LARGE SCALE GENOMIC DNA]</scope>
    <source>
        <strain evidence="2 3">XSD2</strain>
    </source>
</reference>
<feature type="domain" description="Fibrobacter succinogenes major paralogous" evidence="1">
    <location>
        <begin position="149"/>
        <end position="335"/>
    </location>
</feature>
<dbReference type="NCBIfam" id="TIGR02145">
    <property type="entry name" value="Fib_succ_major"/>
    <property type="match status" value="1"/>
</dbReference>
<dbReference type="Proteomes" id="UP000265926">
    <property type="component" value="Unassembled WGS sequence"/>
</dbReference>
<protein>
    <recommendedName>
        <fullName evidence="1">Fibrobacter succinogenes major paralogous domain-containing protein</fullName>
    </recommendedName>
</protein>
<organism evidence="2 3">
    <name type="scientific">Maribellus luteus</name>
    <dbReference type="NCBI Taxonomy" id="2305463"/>
    <lineage>
        <taxon>Bacteria</taxon>
        <taxon>Pseudomonadati</taxon>
        <taxon>Bacteroidota</taxon>
        <taxon>Bacteroidia</taxon>
        <taxon>Marinilabiliales</taxon>
        <taxon>Prolixibacteraceae</taxon>
        <taxon>Maribellus</taxon>
    </lineage>
</organism>
<dbReference type="AlphaFoldDB" id="A0A399T140"/>
<keyword evidence="3" id="KW-1185">Reference proteome</keyword>
<gene>
    <name evidence="2" type="ORF">D1614_04530</name>
</gene>
<evidence type="ECO:0000313" key="2">
    <source>
        <dbReference type="EMBL" id="RIJ50016.1"/>
    </source>
</evidence>
<dbReference type="EMBL" id="QWGR01000002">
    <property type="protein sequence ID" value="RIJ50016.1"/>
    <property type="molecule type" value="Genomic_DNA"/>
</dbReference>
<evidence type="ECO:0000259" key="1">
    <source>
        <dbReference type="Pfam" id="PF09603"/>
    </source>
</evidence>